<reference evidence="5" key="1">
    <citation type="journal article" date="2020" name="bioRxiv">
        <title>Hybrid origin of Populus tomentosa Carr. identified through genome sequencing and phylogenomic analysis.</title>
        <authorList>
            <person name="An X."/>
            <person name="Gao K."/>
            <person name="Chen Z."/>
            <person name="Li J."/>
            <person name="Yang X."/>
            <person name="Yang X."/>
            <person name="Zhou J."/>
            <person name="Guo T."/>
            <person name="Zhao T."/>
            <person name="Huang S."/>
            <person name="Miao D."/>
            <person name="Khan W.U."/>
            <person name="Rao P."/>
            <person name="Ye M."/>
            <person name="Lei B."/>
            <person name="Liao W."/>
            <person name="Wang J."/>
            <person name="Ji L."/>
            <person name="Li Y."/>
            <person name="Guo B."/>
            <person name="Mustafa N.S."/>
            <person name="Li S."/>
            <person name="Yun Q."/>
            <person name="Keller S.R."/>
            <person name="Mao J."/>
            <person name="Zhang R."/>
            <person name="Strauss S.H."/>
        </authorList>
    </citation>
    <scope>NUCLEOTIDE SEQUENCE</scope>
    <source>
        <strain evidence="5">GM15</strain>
        <tissue evidence="5">Leaf</tissue>
    </source>
</reference>
<dbReference type="InterPro" id="IPR003615">
    <property type="entry name" value="HNH_nuc"/>
</dbReference>
<name>A0A8X7YHR4_POPTO</name>
<dbReference type="GO" id="GO:0008270">
    <property type="term" value="F:zinc ion binding"/>
    <property type="evidence" value="ECO:0007669"/>
    <property type="project" value="InterPro"/>
</dbReference>
<evidence type="ECO:0000256" key="1">
    <source>
        <dbReference type="ARBA" id="ARBA00022801"/>
    </source>
</evidence>
<feature type="domain" description="Helicase C-terminal" evidence="4">
    <location>
        <begin position="604"/>
        <end position="809"/>
    </location>
</feature>
<accession>A0A8X7YHR4</accession>
<dbReference type="GO" id="GO:0043596">
    <property type="term" value="C:nuclear replication fork"/>
    <property type="evidence" value="ECO:0007669"/>
    <property type="project" value="TreeGrafter"/>
</dbReference>
<keyword evidence="6" id="KW-1185">Reference proteome</keyword>
<evidence type="ECO:0000256" key="2">
    <source>
        <dbReference type="SAM" id="MobiDB-lite"/>
    </source>
</evidence>
<evidence type="ECO:0000259" key="3">
    <source>
        <dbReference type="PROSITE" id="PS51192"/>
    </source>
</evidence>
<dbReference type="GO" id="GO:0031297">
    <property type="term" value="P:replication fork processing"/>
    <property type="evidence" value="ECO:0007669"/>
    <property type="project" value="TreeGrafter"/>
</dbReference>
<dbReference type="PROSITE" id="PS51192">
    <property type="entry name" value="HELICASE_ATP_BIND_1"/>
    <property type="match status" value="1"/>
</dbReference>
<proteinExistence type="predicted"/>
<dbReference type="GO" id="GO:0006281">
    <property type="term" value="P:DNA repair"/>
    <property type="evidence" value="ECO:0007669"/>
    <property type="project" value="TreeGrafter"/>
</dbReference>
<dbReference type="CDD" id="cd00085">
    <property type="entry name" value="HNHc"/>
    <property type="match status" value="1"/>
</dbReference>
<feature type="region of interest" description="Disordered" evidence="2">
    <location>
        <begin position="1289"/>
        <end position="1311"/>
    </location>
</feature>
<gene>
    <name evidence="5" type="ORF">POTOM_043042</name>
</gene>
<dbReference type="GO" id="GO:0004520">
    <property type="term" value="F:DNA endonuclease activity"/>
    <property type="evidence" value="ECO:0007669"/>
    <property type="project" value="TreeGrafter"/>
</dbReference>
<dbReference type="SMART" id="SM00487">
    <property type="entry name" value="DEXDc"/>
    <property type="match status" value="1"/>
</dbReference>
<dbReference type="GO" id="GO:0005524">
    <property type="term" value="F:ATP binding"/>
    <property type="evidence" value="ECO:0007669"/>
    <property type="project" value="InterPro"/>
</dbReference>
<dbReference type="InterPro" id="IPR014001">
    <property type="entry name" value="Helicase_ATP-bd"/>
</dbReference>
<dbReference type="PROSITE" id="PS51194">
    <property type="entry name" value="HELICASE_CTER"/>
    <property type="match status" value="1"/>
</dbReference>
<comment type="caution">
    <text evidence="5">The sequence shown here is derived from an EMBL/GenBank/DDBJ whole genome shotgun (WGS) entry which is preliminary data.</text>
</comment>
<feature type="compositionally biased region" description="Basic and acidic residues" evidence="2">
    <location>
        <begin position="1302"/>
        <end position="1311"/>
    </location>
</feature>
<protein>
    <recommendedName>
        <fullName evidence="7">SNF2 domain-containing protein / helicase domain-containing protein / HNH endonuclease domain-containing protein</fullName>
    </recommendedName>
</protein>
<dbReference type="CDD" id="cd18793">
    <property type="entry name" value="SF2_C_SNF"/>
    <property type="match status" value="1"/>
</dbReference>
<dbReference type="GO" id="GO:0003676">
    <property type="term" value="F:nucleic acid binding"/>
    <property type="evidence" value="ECO:0007669"/>
    <property type="project" value="InterPro"/>
</dbReference>
<keyword evidence="1" id="KW-0378">Hydrolase</keyword>
<feature type="region of interest" description="Disordered" evidence="2">
    <location>
        <begin position="894"/>
        <end position="916"/>
    </location>
</feature>
<evidence type="ECO:0008006" key="7">
    <source>
        <dbReference type="Google" id="ProtNLM"/>
    </source>
</evidence>
<dbReference type="PANTHER" id="PTHR45766:SF5">
    <property type="entry name" value="SNF2 DOMAIN-CONTAINING PROTEIN _ HELICASE DOMAIN-CONTAINING PROTEIN _ HNH ENDONUCLEASE DOMAIN-CONTAINING PROTEIN"/>
    <property type="match status" value="1"/>
</dbReference>
<evidence type="ECO:0000313" key="6">
    <source>
        <dbReference type="Proteomes" id="UP000886885"/>
    </source>
</evidence>
<dbReference type="InterPro" id="IPR002711">
    <property type="entry name" value="HNH"/>
</dbReference>
<dbReference type="OrthoDB" id="2801544at2759"/>
<dbReference type="InterPro" id="IPR049730">
    <property type="entry name" value="SNF2/RAD54-like_C"/>
</dbReference>
<feature type="domain" description="Helicase ATP-binding" evidence="3">
    <location>
        <begin position="225"/>
        <end position="372"/>
    </location>
</feature>
<sequence length="1311" mass="147894">MQITEEQRQRAEANRLAALEKRKAYIINQQQQPPQNPWRLFKCRKLSPKPSSSKTTTNPPLFNRVNPDLDTHLPQTFRVRLEICSPDSFSITPEAMKGFPYPGEEKYIVIKIRSEFSLIVVLDIIVKAMESRYTQINGGGRACVYNIRDYDVVLTCLKNCKGIEIEKIPFTTLNIIQRLSKSFDAGRWEPCRPEHFTDEKVDEFIRMLPRKLLDALLPFQLDGLRFGLRRGGRCLIADEMGLGKTLQAIAIAGCFINEGPILVVCPAILRFSWAEELERWMPFCLPSEIHLVFGHRNNPMHLTRCPKVVVISYTMLHHLRKTMLEQEWALVIVDESHHVRCSKNKSEPNEIKAVLDVAEKVKRIVLLSGTPSLSSAFSYAIVYIPRPGLLGQNKYEFAKTYCAVRVVRTYEGKGFQEWKLTRERKGGKVHKMIAICDFSKGIRLEELNVLLRQTVMIRRLKEHVLKQLPPKRRQIIRLLLKRSDIISAKAACGGLVNHDASERNAAEVINSENIDGSDGNLSYLVSINQILHVFLPGLALYTHHSTVLLGFTTLPFECGILGLGSLVNEKSKSKKLSYQELGIAKLSGFCEWLSIHPLISESDGVEKLDVNHSSQKMIIFAHHLKVLDGVQEFVHEKGVGFVRIDGNTLASDRQNAVLSFQSSNKACTCSVALALCICLPQYGILLILLLEILGDAGQPRAVLNLTFIDCFRAVKIAIIGITAGGVGLDFSSAQNVVFLELPQSPSLMLQAEDRAHRRGQSNAVNIYIFCAKDTMDETCWQNLNKSLHRVSSITDGKYDAVPEILVERISYFGKSEKGIRRSYEVQVKLPDSGSVWDSQPFKTDDEENVMLIGSTFQTDDLNLGAVMVLDNATDKDSAANKNLEGISEIEIRSSGRVSSSELSEGHEGNDHSEKENKLCVQTTETNDSELAQKNEADECWSNEVYSLRFEVSKYTGRIHLYSCILGKDSRPQPLYENFQPEELESLNLLAANDSKETDFKFLKGNLVSRHALLSFIKEWNALRPVERRKLRGKTLQLPLRVELCYLNESTNHKIGGLLKGGSKRRLTPLGEISHPLPSNAILKKVHLSSSYGQKEKQYTQGWTLMDEPLCKLCQMPCKGSNAKTPVYFEDLFCNLICCEEYRLRTSSRSLRQLDCHQLVRTIKPLSLERRREYIEEVAPNVASQKKLLDKLANDPSEGNAWHADHIVPVYRGGGECKLENMRTLCVACHSNVTAAQRAERCSTRERARKQLEVIMNDIKCMEETSTYDEGQGHPQMQEDDLVDDLLVKVPGSAYSRGQSTHPESEDMNKSS</sequence>
<dbReference type="Pfam" id="PF00176">
    <property type="entry name" value="SNF2-rel_dom"/>
    <property type="match status" value="1"/>
</dbReference>
<dbReference type="Pfam" id="PF00271">
    <property type="entry name" value="Helicase_C"/>
    <property type="match status" value="1"/>
</dbReference>
<evidence type="ECO:0000259" key="4">
    <source>
        <dbReference type="PROSITE" id="PS51194"/>
    </source>
</evidence>
<dbReference type="InterPro" id="IPR001650">
    <property type="entry name" value="Helicase_C-like"/>
</dbReference>
<dbReference type="Proteomes" id="UP000886885">
    <property type="component" value="Chromosome 12D"/>
</dbReference>
<dbReference type="SMART" id="SM00490">
    <property type="entry name" value="HELICc"/>
    <property type="match status" value="1"/>
</dbReference>
<dbReference type="InterPro" id="IPR000330">
    <property type="entry name" value="SNF2_N"/>
</dbReference>
<dbReference type="PANTHER" id="PTHR45766">
    <property type="entry name" value="DNA ANNEALING HELICASE AND ENDONUCLEASE ZRANB3 FAMILY MEMBER"/>
    <property type="match status" value="1"/>
</dbReference>
<feature type="compositionally biased region" description="Basic and acidic residues" evidence="2">
    <location>
        <begin position="903"/>
        <end position="916"/>
    </location>
</feature>
<organism evidence="5 6">
    <name type="scientific">Populus tomentosa</name>
    <name type="common">Chinese white poplar</name>
    <dbReference type="NCBI Taxonomy" id="118781"/>
    <lineage>
        <taxon>Eukaryota</taxon>
        <taxon>Viridiplantae</taxon>
        <taxon>Streptophyta</taxon>
        <taxon>Embryophyta</taxon>
        <taxon>Tracheophyta</taxon>
        <taxon>Spermatophyta</taxon>
        <taxon>Magnoliopsida</taxon>
        <taxon>eudicotyledons</taxon>
        <taxon>Gunneridae</taxon>
        <taxon>Pentapetalae</taxon>
        <taxon>rosids</taxon>
        <taxon>fabids</taxon>
        <taxon>Malpighiales</taxon>
        <taxon>Salicaceae</taxon>
        <taxon>Saliceae</taxon>
        <taxon>Populus</taxon>
    </lineage>
</organism>
<dbReference type="EMBL" id="JAAWWB010000024">
    <property type="protein sequence ID" value="KAG6752998.1"/>
    <property type="molecule type" value="Genomic_DNA"/>
</dbReference>
<dbReference type="GO" id="GO:0016787">
    <property type="term" value="F:hydrolase activity"/>
    <property type="evidence" value="ECO:0007669"/>
    <property type="project" value="UniProtKB-KW"/>
</dbReference>
<dbReference type="Pfam" id="PF01844">
    <property type="entry name" value="HNH"/>
    <property type="match status" value="1"/>
</dbReference>
<evidence type="ECO:0000313" key="5">
    <source>
        <dbReference type="EMBL" id="KAG6752998.1"/>
    </source>
</evidence>